<dbReference type="InterPro" id="IPR029063">
    <property type="entry name" value="SAM-dependent_MTases_sf"/>
</dbReference>
<dbReference type="InParanoid" id="A0A2P6NUI5"/>
<reference evidence="1 2" key="1">
    <citation type="journal article" date="2018" name="Genome Biol. Evol.">
        <title>Multiple Roots of Fruiting Body Formation in Amoebozoa.</title>
        <authorList>
            <person name="Hillmann F."/>
            <person name="Forbes G."/>
            <person name="Novohradska S."/>
            <person name="Ferling I."/>
            <person name="Riege K."/>
            <person name="Groth M."/>
            <person name="Westermann M."/>
            <person name="Marz M."/>
            <person name="Spaller T."/>
            <person name="Winckler T."/>
            <person name="Schaap P."/>
            <person name="Glockner G."/>
        </authorList>
    </citation>
    <scope>NUCLEOTIDE SEQUENCE [LARGE SCALE GENOMIC DNA]</scope>
    <source>
        <strain evidence="1 2">Jena</strain>
    </source>
</reference>
<dbReference type="SUPFAM" id="SSF53335">
    <property type="entry name" value="S-adenosyl-L-methionine-dependent methyltransferases"/>
    <property type="match status" value="1"/>
</dbReference>
<dbReference type="EMBL" id="MDYQ01000019">
    <property type="protein sequence ID" value="PRP87629.1"/>
    <property type="molecule type" value="Genomic_DNA"/>
</dbReference>
<dbReference type="AlphaFoldDB" id="A0A2P6NUI5"/>
<keyword evidence="2" id="KW-1185">Reference proteome</keyword>
<evidence type="ECO:0000313" key="1">
    <source>
        <dbReference type="EMBL" id="PRP87629.1"/>
    </source>
</evidence>
<dbReference type="Gene3D" id="3.40.50.150">
    <property type="entry name" value="Vaccinia Virus protein VP39"/>
    <property type="match status" value="1"/>
</dbReference>
<comment type="caution">
    <text evidence="1">The sequence shown here is derived from an EMBL/GenBank/DDBJ whole genome shotgun (WGS) entry which is preliminary data.</text>
</comment>
<evidence type="ECO:0000313" key="2">
    <source>
        <dbReference type="Proteomes" id="UP000241769"/>
    </source>
</evidence>
<dbReference type="Proteomes" id="UP000241769">
    <property type="component" value="Unassembled WGS sequence"/>
</dbReference>
<evidence type="ECO:0008006" key="3">
    <source>
        <dbReference type="Google" id="ProtNLM"/>
    </source>
</evidence>
<proteinExistence type="predicted"/>
<organism evidence="1 2">
    <name type="scientific">Planoprotostelium fungivorum</name>
    <dbReference type="NCBI Taxonomy" id="1890364"/>
    <lineage>
        <taxon>Eukaryota</taxon>
        <taxon>Amoebozoa</taxon>
        <taxon>Evosea</taxon>
        <taxon>Variosea</taxon>
        <taxon>Cavosteliida</taxon>
        <taxon>Cavosteliaceae</taxon>
        <taxon>Planoprotostelium</taxon>
    </lineage>
</organism>
<sequence length="162" mass="18135">MSSDDEHSFPFQEEELLEAPINLYYSPNNVVEAVIGLFHKTGLLTSGGAYCDLGSLGVDNSTKNVDDCTEAAKNAGISQQCSFIKGDLSEFEIPDHVTMSSVYLTHYAIDKFAPLWLRWLRKEDGVRRALITTLYVPKGWEGTYTISFFKLFYPLRMYAGAG</sequence>
<accession>A0A2P6NUI5</accession>
<protein>
    <recommendedName>
        <fullName evidence="3">Methyltransferase domain-containing protein</fullName>
    </recommendedName>
</protein>
<gene>
    <name evidence="1" type="ORF">PROFUN_04656</name>
</gene>
<name>A0A2P6NUI5_9EUKA</name>